<dbReference type="GO" id="GO:0005634">
    <property type="term" value="C:nucleus"/>
    <property type="evidence" value="ECO:0007669"/>
    <property type="project" value="UniProtKB-SubCell"/>
</dbReference>
<reference evidence="11" key="1">
    <citation type="submission" date="2017-02" db="UniProtKB">
        <authorList>
            <consortium name="WormBaseParasite"/>
        </authorList>
    </citation>
    <scope>IDENTIFICATION</scope>
</reference>
<evidence type="ECO:0000256" key="1">
    <source>
        <dbReference type="ARBA" id="ARBA00004123"/>
    </source>
</evidence>
<dbReference type="EC" id="2.1.1.60" evidence="3"/>
<evidence type="ECO:0000256" key="4">
    <source>
        <dbReference type="ARBA" id="ARBA00020594"/>
    </source>
</evidence>
<dbReference type="Proteomes" id="UP000282613">
    <property type="component" value="Unassembled WGS sequence"/>
</dbReference>
<dbReference type="STRING" id="60517.A0A0R3W8W0"/>
<keyword evidence="6" id="KW-0489">Methyltransferase</keyword>
<dbReference type="InterPro" id="IPR019410">
    <property type="entry name" value="Methyltransf_16"/>
</dbReference>
<dbReference type="EMBL" id="UYRS01018542">
    <property type="protein sequence ID" value="VDK37405.1"/>
    <property type="molecule type" value="Genomic_DNA"/>
</dbReference>
<dbReference type="WBParaSite" id="TASK_0000683601-mRNA-1">
    <property type="protein sequence ID" value="TASK_0000683601-mRNA-1"/>
    <property type="gene ID" value="TASK_0000683601"/>
</dbReference>
<evidence type="ECO:0000256" key="3">
    <source>
        <dbReference type="ARBA" id="ARBA00011914"/>
    </source>
</evidence>
<accession>A0A0R3W8W0</accession>
<evidence type="ECO:0000256" key="8">
    <source>
        <dbReference type="ARBA" id="ARBA00023242"/>
    </source>
</evidence>
<keyword evidence="8" id="KW-0539">Nucleus</keyword>
<dbReference type="InterPro" id="IPR025800">
    <property type="entry name" value="CaM-Lys-N-MeTrfase"/>
</dbReference>
<name>A0A0R3W8W0_TAEAS</name>
<evidence type="ECO:0000256" key="7">
    <source>
        <dbReference type="ARBA" id="ARBA00022679"/>
    </source>
</evidence>
<keyword evidence="5" id="KW-0963">Cytoplasm</keyword>
<proteinExistence type="predicted"/>
<dbReference type="Pfam" id="PF10294">
    <property type="entry name" value="Methyltransf_16"/>
    <property type="match status" value="1"/>
</dbReference>
<dbReference type="GO" id="GO:0032259">
    <property type="term" value="P:methylation"/>
    <property type="evidence" value="ECO:0007669"/>
    <property type="project" value="UniProtKB-KW"/>
</dbReference>
<dbReference type="InterPro" id="IPR029063">
    <property type="entry name" value="SAM-dependent_MTases_sf"/>
</dbReference>
<dbReference type="GO" id="GO:0018025">
    <property type="term" value="F:calmodulin-lysine N-methyltransferase activity"/>
    <property type="evidence" value="ECO:0007669"/>
    <property type="project" value="UniProtKB-EC"/>
</dbReference>
<dbReference type="GO" id="GO:0005737">
    <property type="term" value="C:cytoplasm"/>
    <property type="evidence" value="ECO:0007669"/>
    <property type="project" value="UniProtKB-SubCell"/>
</dbReference>
<gene>
    <name evidence="9" type="ORF">TASK_LOCUS6837</name>
</gene>
<comment type="subcellular location">
    <subcellularLocation>
        <location evidence="2">Cytoplasm</location>
    </subcellularLocation>
    <subcellularLocation>
        <location evidence="1">Nucleus</location>
    </subcellularLocation>
</comment>
<evidence type="ECO:0000313" key="11">
    <source>
        <dbReference type="WBParaSite" id="TASK_0000683601-mRNA-1"/>
    </source>
</evidence>
<dbReference type="OrthoDB" id="413520at2759"/>
<dbReference type="PANTHER" id="PTHR13539">
    <property type="entry name" value="CALMODULIN-LYSINE N-METHYLTRANSFERASE"/>
    <property type="match status" value="1"/>
</dbReference>
<organism evidence="11">
    <name type="scientific">Taenia asiatica</name>
    <name type="common">Asian tapeworm</name>
    <dbReference type="NCBI Taxonomy" id="60517"/>
    <lineage>
        <taxon>Eukaryota</taxon>
        <taxon>Metazoa</taxon>
        <taxon>Spiralia</taxon>
        <taxon>Lophotrochozoa</taxon>
        <taxon>Platyhelminthes</taxon>
        <taxon>Cestoda</taxon>
        <taxon>Eucestoda</taxon>
        <taxon>Cyclophyllidea</taxon>
        <taxon>Taeniidae</taxon>
        <taxon>Taenia</taxon>
    </lineage>
</organism>
<dbReference type="PANTHER" id="PTHR13539:SF3">
    <property type="entry name" value="CALMODULIN-LYSINE N-METHYLTRANSFERASE"/>
    <property type="match status" value="1"/>
</dbReference>
<keyword evidence="7" id="KW-0808">Transferase</keyword>
<reference evidence="9 10" key="2">
    <citation type="submission" date="2018-11" db="EMBL/GenBank/DDBJ databases">
        <authorList>
            <consortium name="Pathogen Informatics"/>
        </authorList>
    </citation>
    <scope>NUCLEOTIDE SEQUENCE [LARGE SCALE GENOMIC DNA]</scope>
</reference>
<evidence type="ECO:0000313" key="9">
    <source>
        <dbReference type="EMBL" id="VDK37405.1"/>
    </source>
</evidence>
<sequence length="277" mass="30355">MKRDNAINSIHNFLSSANVFGLFEITCIEESPTTVVWRLSPRTSSASQSLPSLLLGIPKPFSRSWNLEDLVGFDRTGVAVLLWPCELLLAYIFLNPLDVFCHIQFPSMCRRAVELAAGSLGVGGIAMAATCSTLEYLALTDGNEECVRSLEGVLKASPRNIATKVEATFLRWSGSIDKEPQLPEGYEDWCHSFDFVVAADCFFTFHTSPTHGGLLRCIDYLLSTCSGSTFLALAPRRGTTLENFVDLASSLEPSVVFPGLAGDPEKMIPHLVCIQRQ</sequence>
<keyword evidence="10" id="KW-1185">Reference proteome</keyword>
<dbReference type="Gene3D" id="3.40.50.150">
    <property type="entry name" value="Vaccinia Virus protein VP39"/>
    <property type="match status" value="1"/>
</dbReference>
<evidence type="ECO:0000313" key="10">
    <source>
        <dbReference type="Proteomes" id="UP000282613"/>
    </source>
</evidence>
<dbReference type="AlphaFoldDB" id="A0A0R3W8W0"/>
<evidence type="ECO:0000256" key="6">
    <source>
        <dbReference type="ARBA" id="ARBA00022603"/>
    </source>
</evidence>
<evidence type="ECO:0000256" key="2">
    <source>
        <dbReference type="ARBA" id="ARBA00004496"/>
    </source>
</evidence>
<protein>
    <recommendedName>
        <fullName evidence="4">Calmodulin-lysine N-methyltransferase</fullName>
        <ecNumber evidence="3">2.1.1.60</ecNumber>
    </recommendedName>
</protein>
<evidence type="ECO:0000256" key="5">
    <source>
        <dbReference type="ARBA" id="ARBA00022490"/>
    </source>
</evidence>